<dbReference type="STRING" id="505317.OA57_01965"/>
<sequence>MRCSFLFNIIVLTVLPLLLQAQSAVAFPAENLPQPQQYQPHTALEALLPQQAARPNRHTLALEKQVLPPVLDLMKNGQWQRAKQALTPLLVHTPPSLHGLFLAGQIAEQQQEWQSAVGYYRKMLAIDSNLHRPRLELAKVLAKSGEIKASEYQFNLALSQQLPQNVESNVYAILQHLNAQTAYLNLQFALLPNSNVNQATTQRSVIFQGKEVVLSENSRAKRGIGLQFSVDGEKRFGKEYKWFVNGSLFNLDYANRRNDQTATRLMIGRSFGNQRRHSLDIAVGGHHLLYRHKGLYQGVVGRADYNRRLRPNWKLSLSWETQQLHYRPEYAYQRGWQHWLNTRLTHISQGKTIYYWGIQQGFNQAAEKRYSNRSLVFQTGIRHQFDWLQLTIGGQLAYGKTDYRDVSPFFGIIRHDKRWSGSVDFLKRDWSWKGFAPRLSFHYTDNRSTIPLNTYQNKQMRLMFSKEF</sequence>
<dbReference type="Proteomes" id="UP000030380">
    <property type="component" value="Unassembled WGS sequence"/>
</dbReference>
<keyword evidence="1" id="KW-0732">Signal</keyword>
<comment type="caution">
    <text evidence="3">The sequence shown here is derived from an EMBL/GenBank/DDBJ whole genome shotgun (WGS) entry which is preliminary data.</text>
</comment>
<dbReference type="InterPro" id="IPR011990">
    <property type="entry name" value="TPR-like_helical_dom_sf"/>
</dbReference>
<dbReference type="AlphaFoldDB" id="A0A0A3BBV4"/>
<feature type="domain" description="Surface lipoprotein assembly modifier C-terminal" evidence="2">
    <location>
        <begin position="185"/>
        <end position="468"/>
    </location>
</feature>
<name>A0A0A3BBV4_9PAST</name>
<keyword evidence="4" id="KW-1185">Reference proteome</keyword>
<evidence type="ECO:0000313" key="4">
    <source>
        <dbReference type="Proteomes" id="UP000030380"/>
    </source>
</evidence>
<protein>
    <recommendedName>
        <fullName evidence="2">Surface lipoprotein assembly modifier C-terminal domain-containing protein</fullName>
    </recommendedName>
</protein>
<dbReference type="InterPro" id="IPR007655">
    <property type="entry name" value="Slam_C"/>
</dbReference>
<feature type="chain" id="PRO_5002009298" description="Surface lipoprotein assembly modifier C-terminal domain-containing protein" evidence="1">
    <location>
        <begin position="27"/>
        <end position="468"/>
    </location>
</feature>
<feature type="signal peptide" evidence="1">
    <location>
        <begin position="1"/>
        <end position="26"/>
    </location>
</feature>
<evidence type="ECO:0000259" key="2">
    <source>
        <dbReference type="Pfam" id="PF04575"/>
    </source>
</evidence>
<organism evidence="3 4">
    <name type="scientific">Chelonobacter oris</name>
    <dbReference type="NCBI Taxonomy" id="505317"/>
    <lineage>
        <taxon>Bacteria</taxon>
        <taxon>Pseudomonadati</taxon>
        <taxon>Pseudomonadota</taxon>
        <taxon>Gammaproteobacteria</taxon>
        <taxon>Pasteurellales</taxon>
        <taxon>Pasteurellaceae</taxon>
        <taxon>Chelonobacter</taxon>
    </lineage>
</organism>
<reference evidence="3 4" key="1">
    <citation type="submission" date="2014-11" db="EMBL/GenBank/DDBJ databases">
        <title>Draft genome sequence of Chelonobacter oris 1662T, associated with respiratory disease in Hermann's Tortoises.</title>
        <authorList>
            <person name="Kudirkiene E."/>
            <person name="Hansen M.J."/>
            <person name="Bojesen A.M."/>
        </authorList>
    </citation>
    <scope>NUCLEOTIDE SEQUENCE [LARGE SCALE GENOMIC DNA]</scope>
    <source>
        <strain evidence="3 4">1662</strain>
    </source>
</reference>
<evidence type="ECO:0000256" key="1">
    <source>
        <dbReference type="SAM" id="SignalP"/>
    </source>
</evidence>
<proteinExistence type="predicted"/>
<gene>
    <name evidence="3" type="ORF">OA57_01965</name>
</gene>
<dbReference type="RefSeq" id="WP_034612763.1">
    <property type="nucleotide sequence ID" value="NZ_JSUM01000003.1"/>
</dbReference>
<dbReference type="Gene3D" id="1.25.40.10">
    <property type="entry name" value="Tetratricopeptide repeat domain"/>
    <property type="match status" value="1"/>
</dbReference>
<accession>A0A0A3BBV4</accession>
<dbReference type="SUPFAM" id="SSF48452">
    <property type="entry name" value="TPR-like"/>
    <property type="match status" value="1"/>
</dbReference>
<dbReference type="Pfam" id="PF04575">
    <property type="entry name" value="SlipAM"/>
    <property type="match status" value="1"/>
</dbReference>
<dbReference type="EMBL" id="JSUM01000003">
    <property type="protein sequence ID" value="KGQ71029.1"/>
    <property type="molecule type" value="Genomic_DNA"/>
</dbReference>
<dbReference type="OrthoDB" id="6655393at2"/>
<evidence type="ECO:0000313" key="3">
    <source>
        <dbReference type="EMBL" id="KGQ71029.1"/>
    </source>
</evidence>